<dbReference type="AlphaFoldDB" id="A0A8K0G7Y9"/>
<organism evidence="2 3">
    <name type="scientific">Ignelater luminosus</name>
    <name type="common">Cucubano</name>
    <name type="synonym">Pyrophorus luminosus</name>
    <dbReference type="NCBI Taxonomy" id="2038154"/>
    <lineage>
        <taxon>Eukaryota</taxon>
        <taxon>Metazoa</taxon>
        <taxon>Ecdysozoa</taxon>
        <taxon>Arthropoda</taxon>
        <taxon>Hexapoda</taxon>
        <taxon>Insecta</taxon>
        <taxon>Pterygota</taxon>
        <taxon>Neoptera</taxon>
        <taxon>Endopterygota</taxon>
        <taxon>Coleoptera</taxon>
        <taxon>Polyphaga</taxon>
        <taxon>Elateriformia</taxon>
        <taxon>Elateroidea</taxon>
        <taxon>Elateridae</taxon>
        <taxon>Agrypninae</taxon>
        <taxon>Pyrophorini</taxon>
        <taxon>Ignelater</taxon>
    </lineage>
</organism>
<dbReference type="PANTHER" id="PTHR23080">
    <property type="entry name" value="THAP DOMAIN PROTEIN"/>
    <property type="match status" value="1"/>
</dbReference>
<dbReference type="EMBL" id="VTPC01006391">
    <property type="protein sequence ID" value="KAF2894975.1"/>
    <property type="molecule type" value="Genomic_DNA"/>
</dbReference>
<gene>
    <name evidence="2" type="ORF">ILUMI_11208</name>
</gene>
<evidence type="ECO:0000259" key="1">
    <source>
        <dbReference type="Pfam" id="PF13613"/>
    </source>
</evidence>
<sequence>MQRQQRVCERNAALALLQLAEGTLTPVTVNTGNLSTIQADINTEEASDPSLLPSTALNKEVQVNSFSFKHQFDIADVINNETRLRYCTRLSNIELYHAITNALSSYVNFHNFCIKKILLTLMKIRLGLTFRFLSILFNISEQSYFSNTYKLLSAFLKVFISMPEKDELVGNILKCFKDFRQCTMILDY</sequence>
<protein>
    <recommendedName>
        <fullName evidence="1">Transposase Helix-turn-helix domain-containing protein</fullName>
    </recommendedName>
</protein>
<accession>A0A8K0G7Y9</accession>
<evidence type="ECO:0000313" key="3">
    <source>
        <dbReference type="Proteomes" id="UP000801492"/>
    </source>
</evidence>
<keyword evidence="3" id="KW-1185">Reference proteome</keyword>
<reference evidence="2" key="1">
    <citation type="submission" date="2019-08" db="EMBL/GenBank/DDBJ databases">
        <title>The genome of the North American firefly Photinus pyralis.</title>
        <authorList>
            <consortium name="Photinus pyralis genome working group"/>
            <person name="Fallon T.R."/>
            <person name="Sander Lower S.E."/>
            <person name="Weng J.-K."/>
        </authorList>
    </citation>
    <scope>NUCLEOTIDE SEQUENCE</scope>
    <source>
        <strain evidence="2">TRF0915ILg1</strain>
        <tissue evidence="2">Whole body</tissue>
    </source>
</reference>
<dbReference type="Pfam" id="PF13613">
    <property type="entry name" value="HTH_Tnp_4"/>
    <property type="match status" value="1"/>
</dbReference>
<name>A0A8K0G7Y9_IGNLU</name>
<dbReference type="Proteomes" id="UP000801492">
    <property type="component" value="Unassembled WGS sequence"/>
</dbReference>
<comment type="caution">
    <text evidence="2">The sequence shown here is derived from an EMBL/GenBank/DDBJ whole genome shotgun (WGS) entry which is preliminary data.</text>
</comment>
<feature type="domain" description="Transposase Helix-turn-helix" evidence="1">
    <location>
        <begin position="116"/>
        <end position="142"/>
    </location>
</feature>
<proteinExistence type="predicted"/>
<evidence type="ECO:0000313" key="2">
    <source>
        <dbReference type="EMBL" id="KAF2894975.1"/>
    </source>
</evidence>
<dbReference type="InterPro" id="IPR027805">
    <property type="entry name" value="Transposase_HTH_dom"/>
</dbReference>